<gene>
    <name evidence="1" type="ORF">DERP_015419</name>
</gene>
<reference evidence="1 2" key="2">
    <citation type="journal article" date="2022" name="Mol. Biol. Evol.">
        <title>Comparative Genomics Reveals Insights into the Divergent Evolution of Astigmatic Mites and Household Pest Adaptations.</title>
        <authorList>
            <person name="Xiong Q."/>
            <person name="Wan A.T."/>
            <person name="Liu X."/>
            <person name="Fung C.S."/>
            <person name="Xiao X."/>
            <person name="Malainual N."/>
            <person name="Hou J."/>
            <person name="Wang L."/>
            <person name="Wang M."/>
            <person name="Yang K.Y."/>
            <person name="Cui Y."/>
            <person name="Leung E.L."/>
            <person name="Nong W."/>
            <person name="Shin S.K."/>
            <person name="Au S.W."/>
            <person name="Jeong K.Y."/>
            <person name="Chew F.T."/>
            <person name="Hui J.H."/>
            <person name="Leung T.F."/>
            <person name="Tungtrongchitr A."/>
            <person name="Zhong N."/>
            <person name="Liu Z."/>
            <person name="Tsui S.K."/>
        </authorList>
    </citation>
    <scope>NUCLEOTIDE SEQUENCE [LARGE SCALE GENOMIC DNA]</scope>
    <source>
        <strain evidence="1">Derp</strain>
    </source>
</reference>
<evidence type="ECO:0000313" key="1">
    <source>
        <dbReference type="EMBL" id="KAH9416389.1"/>
    </source>
</evidence>
<comment type="caution">
    <text evidence="1">The sequence shown here is derived from an EMBL/GenBank/DDBJ whole genome shotgun (WGS) entry which is preliminary data.</text>
</comment>
<protein>
    <submittedName>
        <fullName evidence="1">Uncharacterized protein</fullName>
    </submittedName>
</protein>
<accession>A0ABQ8J1E9</accession>
<sequence length="596" mass="69188">MGQLCSWDRSEFHRDGKSDADMILTPNKLIYGTEIRKPPQPPSKSSTKMDLLTEWRSKQREINSAWKRIVTVEKNGKPVKLLSNYGIAFDKLGINVFQIAPADIFHDLAEGVISSIIAKVFEILKVKLGSDRVRNRFSSFKIWINGKIVKSNSRKGLAKNRVSLVELFPEMTENPSDYAIYFHLRKVIFFVFSPSAPCIKELRLAVKKFLCSCHEIGLNTPKVHFISHYPELTEFYGTLSRFSTDKYERVHSYLKNLLSLSKNFLNVPYSLSKRNQMAQPKHEPIFLTNLFRTEYKQNYQQFLLDVNWWRYEENMNMQTINRIVPSTIEHCLSVLPNIETNEESKKVLSNSEYYLNQFLELLPTCVSPVHEQWPSKNLQSTSPLKFSWVQPSEICDKIILNNKFIISQLLNETSCNFDQLKYTEHLKCDINRRKQLMGELIGYNRAEMKRSHYELKDVLKPLIDDLKFIMEEGIEKKITDINGQTITKKFKIAVSAVCGDNKGIYELLGDYLLLNDVQDYQGPMAIQKSLEEYNEELRLLTTNKKYVSPFGIRKPSAFASLKINLYQIAPVDPFHDFAMSCVVEWRKNNKSIEKSS</sequence>
<evidence type="ECO:0000313" key="2">
    <source>
        <dbReference type="Proteomes" id="UP000887458"/>
    </source>
</evidence>
<name>A0ABQ8J1E9_DERPT</name>
<keyword evidence="2" id="KW-1185">Reference proteome</keyword>
<reference evidence="1 2" key="1">
    <citation type="journal article" date="2018" name="J. Allergy Clin. Immunol.">
        <title>High-quality assembly of Dermatophagoides pteronyssinus genome and transcriptome reveals a wide range of novel allergens.</title>
        <authorList>
            <person name="Liu X.Y."/>
            <person name="Yang K.Y."/>
            <person name="Wang M.Q."/>
            <person name="Kwok J.S."/>
            <person name="Zeng X."/>
            <person name="Yang Z."/>
            <person name="Xiao X.J."/>
            <person name="Lau C.P."/>
            <person name="Li Y."/>
            <person name="Huang Z.M."/>
            <person name="Ba J.G."/>
            <person name="Yim A.K."/>
            <person name="Ouyang C.Y."/>
            <person name="Ngai S.M."/>
            <person name="Chan T.F."/>
            <person name="Leung E.L."/>
            <person name="Liu L."/>
            <person name="Liu Z.G."/>
            <person name="Tsui S.K."/>
        </authorList>
    </citation>
    <scope>NUCLEOTIDE SEQUENCE [LARGE SCALE GENOMIC DNA]</scope>
    <source>
        <strain evidence="1">Derp</strain>
    </source>
</reference>
<organism evidence="1 2">
    <name type="scientific">Dermatophagoides pteronyssinus</name>
    <name type="common">European house dust mite</name>
    <dbReference type="NCBI Taxonomy" id="6956"/>
    <lineage>
        <taxon>Eukaryota</taxon>
        <taxon>Metazoa</taxon>
        <taxon>Ecdysozoa</taxon>
        <taxon>Arthropoda</taxon>
        <taxon>Chelicerata</taxon>
        <taxon>Arachnida</taxon>
        <taxon>Acari</taxon>
        <taxon>Acariformes</taxon>
        <taxon>Sarcoptiformes</taxon>
        <taxon>Astigmata</taxon>
        <taxon>Psoroptidia</taxon>
        <taxon>Analgoidea</taxon>
        <taxon>Pyroglyphidae</taxon>
        <taxon>Dermatophagoidinae</taxon>
        <taxon>Dermatophagoides</taxon>
    </lineage>
</organism>
<dbReference type="Proteomes" id="UP000887458">
    <property type="component" value="Unassembled WGS sequence"/>
</dbReference>
<proteinExistence type="predicted"/>
<dbReference type="EMBL" id="NJHN03000094">
    <property type="protein sequence ID" value="KAH9416389.1"/>
    <property type="molecule type" value="Genomic_DNA"/>
</dbReference>